<dbReference type="EMBL" id="GBXM01005360">
    <property type="protein sequence ID" value="JAI03218.1"/>
    <property type="molecule type" value="Transcribed_RNA"/>
</dbReference>
<organism evidence="2">
    <name type="scientific">Anguilla anguilla</name>
    <name type="common">European freshwater eel</name>
    <name type="synonym">Muraena anguilla</name>
    <dbReference type="NCBI Taxonomy" id="7936"/>
    <lineage>
        <taxon>Eukaryota</taxon>
        <taxon>Metazoa</taxon>
        <taxon>Chordata</taxon>
        <taxon>Craniata</taxon>
        <taxon>Vertebrata</taxon>
        <taxon>Euteleostomi</taxon>
        <taxon>Actinopterygii</taxon>
        <taxon>Neopterygii</taxon>
        <taxon>Teleostei</taxon>
        <taxon>Anguilliformes</taxon>
        <taxon>Anguillidae</taxon>
        <taxon>Anguilla</taxon>
    </lineage>
</organism>
<evidence type="ECO:0000313" key="2">
    <source>
        <dbReference type="EMBL" id="JAI03218.1"/>
    </source>
</evidence>
<reference evidence="2" key="1">
    <citation type="submission" date="2014-11" db="EMBL/GenBank/DDBJ databases">
        <authorList>
            <person name="Amaro Gonzalez C."/>
        </authorList>
    </citation>
    <scope>NUCLEOTIDE SEQUENCE</scope>
</reference>
<evidence type="ECO:0000256" key="1">
    <source>
        <dbReference type="SAM" id="Phobius"/>
    </source>
</evidence>
<feature type="transmembrane region" description="Helical" evidence="1">
    <location>
        <begin position="12"/>
        <end position="35"/>
    </location>
</feature>
<protein>
    <submittedName>
        <fullName evidence="2">Uncharacterized protein</fullName>
    </submittedName>
</protein>
<sequence length="103" mass="11779">MSLTKNPMNPIIAKPIAVAMAIFWNSFLSGLVHLFTSLMESFTNCRLGSTNCIIWSMMVFCGYLSYSMKASQLPPLSQSIQKKSHVHVYLYLRMLQLTYEFES</sequence>
<feature type="transmembrane region" description="Helical" evidence="1">
    <location>
        <begin position="47"/>
        <end position="66"/>
    </location>
</feature>
<keyword evidence="1" id="KW-0812">Transmembrane</keyword>
<proteinExistence type="predicted"/>
<keyword evidence="1" id="KW-1133">Transmembrane helix</keyword>
<reference evidence="2" key="2">
    <citation type="journal article" date="2015" name="Fish Shellfish Immunol.">
        <title>Early steps in the European eel (Anguilla anguilla)-Vibrio vulnificus interaction in the gills: Role of the RtxA13 toxin.</title>
        <authorList>
            <person name="Callol A."/>
            <person name="Pajuelo D."/>
            <person name="Ebbesson L."/>
            <person name="Teles M."/>
            <person name="MacKenzie S."/>
            <person name="Amaro C."/>
        </authorList>
    </citation>
    <scope>NUCLEOTIDE SEQUENCE</scope>
</reference>
<keyword evidence="1" id="KW-0472">Membrane</keyword>
<accession>A0A0E9XKE5</accession>
<name>A0A0E9XKE5_ANGAN</name>
<dbReference type="AlphaFoldDB" id="A0A0E9XKE5"/>